<accession>A0A7L1FZ27</accession>
<dbReference type="AlphaFoldDB" id="A0A7L1FZ27"/>
<dbReference type="InterPro" id="IPR012337">
    <property type="entry name" value="RNaseH-like_sf"/>
</dbReference>
<keyword evidence="6" id="KW-0695">RNA-directed DNA polymerase</keyword>
<feature type="non-terminal residue" evidence="8">
    <location>
        <position position="110"/>
    </location>
</feature>
<dbReference type="InterPro" id="IPR002156">
    <property type="entry name" value="RNaseH_domain"/>
</dbReference>
<dbReference type="Proteomes" id="UP000557230">
    <property type="component" value="Unassembled WGS sequence"/>
</dbReference>
<keyword evidence="5" id="KW-0378">Hydrolase</keyword>
<proteinExistence type="predicted"/>
<reference evidence="8 9" key="1">
    <citation type="submission" date="2019-09" db="EMBL/GenBank/DDBJ databases">
        <title>Bird 10,000 Genomes (B10K) Project - Family phase.</title>
        <authorList>
            <person name="Zhang G."/>
        </authorList>
    </citation>
    <scope>NUCLEOTIDE SEQUENCE [LARGE SCALE GENOMIC DNA]</scope>
    <source>
        <strain evidence="8">B10K-DU-001-78</strain>
        <tissue evidence="8">Muscle</tissue>
    </source>
</reference>
<gene>
    <name evidence="8" type="primary">Ervk19_0</name>
    <name evidence="8" type="ORF">INDMAC_R14921</name>
</gene>
<keyword evidence="1" id="KW-0808">Transferase</keyword>
<evidence type="ECO:0000259" key="7">
    <source>
        <dbReference type="PROSITE" id="PS50879"/>
    </source>
</evidence>
<dbReference type="PANTHER" id="PTHR41694">
    <property type="entry name" value="ENDOGENOUS RETROVIRUS GROUP K MEMBER POL PROTEIN"/>
    <property type="match status" value="1"/>
</dbReference>
<keyword evidence="3" id="KW-0540">Nuclease</keyword>
<evidence type="ECO:0000313" key="8">
    <source>
        <dbReference type="EMBL" id="NXN07048.1"/>
    </source>
</evidence>
<keyword evidence="4" id="KW-0255">Endonuclease</keyword>
<dbReference type="GO" id="GO:0004523">
    <property type="term" value="F:RNA-DNA hybrid ribonuclease activity"/>
    <property type="evidence" value="ECO:0007669"/>
    <property type="project" value="InterPro"/>
</dbReference>
<sequence>SNYGWLSMPKLEKQPIRNAITVFTDTGKKSRKAVATWQEGKQWKSQLLQAEARDSLQTLELLAILWVLQHWLDVPVNVVSDSLYAVGIVTRIEDSVIKQVKNKRLWELLL</sequence>
<dbReference type="GO" id="GO:0003964">
    <property type="term" value="F:RNA-directed DNA polymerase activity"/>
    <property type="evidence" value="ECO:0007669"/>
    <property type="project" value="UniProtKB-KW"/>
</dbReference>
<feature type="non-terminal residue" evidence="8">
    <location>
        <position position="1"/>
    </location>
</feature>
<feature type="domain" description="RNase H type-1" evidence="7">
    <location>
        <begin position="16"/>
        <end position="110"/>
    </location>
</feature>
<dbReference type="InterPro" id="IPR036397">
    <property type="entry name" value="RNaseH_sf"/>
</dbReference>
<evidence type="ECO:0000256" key="5">
    <source>
        <dbReference type="ARBA" id="ARBA00022801"/>
    </source>
</evidence>
<protein>
    <submittedName>
        <fullName evidence="8">POK19 protein</fullName>
    </submittedName>
</protein>
<evidence type="ECO:0000256" key="2">
    <source>
        <dbReference type="ARBA" id="ARBA00022695"/>
    </source>
</evidence>
<name>A0A7L1FZ27_9PICI</name>
<dbReference type="GO" id="GO:0035613">
    <property type="term" value="F:RNA stem-loop binding"/>
    <property type="evidence" value="ECO:0007669"/>
    <property type="project" value="TreeGrafter"/>
</dbReference>
<comment type="caution">
    <text evidence="8">The sequence shown here is derived from an EMBL/GenBank/DDBJ whole genome shotgun (WGS) entry which is preliminary data.</text>
</comment>
<dbReference type="Gene3D" id="3.30.420.10">
    <property type="entry name" value="Ribonuclease H-like superfamily/Ribonuclease H"/>
    <property type="match status" value="1"/>
</dbReference>
<evidence type="ECO:0000256" key="3">
    <source>
        <dbReference type="ARBA" id="ARBA00022722"/>
    </source>
</evidence>
<dbReference type="SUPFAM" id="SSF53098">
    <property type="entry name" value="Ribonuclease H-like"/>
    <property type="match status" value="1"/>
</dbReference>
<organism evidence="8 9">
    <name type="scientific">Indicator maculatus</name>
    <name type="common">spotted honeyguide</name>
    <dbReference type="NCBI Taxonomy" id="545262"/>
    <lineage>
        <taxon>Eukaryota</taxon>
        <taxon>Metazoa</taxon>
        <taxon>Chordata</taxon>
        <taxon>Craniata</taxon>
        <taxon>Vertebrata</taxon>
        <taxon>Euteleostomi</taxon>
        <taxon>Archelosauria</taxon>
        <taxon>Archosauria</taxon>
        <taxon>Dinosauria</taxon>
        <taxon>Saurischia</taxon>
        <taxon>Theropoda</taxon>
        <taxon>Coelurosauria</taxon>
        <taxon>Aves</taxon>
        <taxon>Neognathae</taxon>
        <taxon>Neoaves</taxon>
        <taxon>Telluraves</taxon>
        <taxon>Coraciimorphae</taxon>
        <taxon>Piciformes</taxon>
        <taxon>Indicatoridae</taxon>
        <taxon>Indicator</taxon>
    </lineage>
</organism>
<evidence type="ECO:0000256" key="6">
    <source>
        <dbReference type="ARBA" id="ARBA00022918"/>
    </source>
</evidence>
<dbReference type="PROSITE" id="PS50879">
    <property type="entry name" value="RNASE_H_1"/>
    <property type="match status" value="1"/>
</dbReference>
<dbReference type="PANTHER" id="PTHR41694:SF3">
    <property type="entry name" value="RNA-DIRECTED DNA POLYMERASE-RELATED"/>
    <property type="match status" value="1"/>
</dbReference>
<evidence type="ECO:0000256" key="1">
    <source>
        <dbReference type="ARBA" id="ARBA00022679"/>
    </source>
</evidence>
<evidence type="ECO:0000313" key="9">
    <source>
        <dbReference type="Proteomes" id="UP000557230"/>
    </source>
</evidence>
<evidence type="ECO:0000256" key="4">
    <source>
        <dbReference type="ARBA" id="ARBA00022759"/>
    </source>
</evidence>
<keyword evidence="9" id="KW-1185">Reference proteome</keyword>
<dbReference type="EMBL" id="VXBD01000699">
    <property type="protein sequence ID" value="NXN07048.1"/>
    <property type="molecule type" value="Genomic_DNA"/>
</dbReference>
<dbReference type="Pfam" id="PF00075">
    <property type="entry name" value="RNase_H"/>
    <property type="match status" value="1"/>
</dbReference>
<dbReference type="OrthoDB" id="9395371at2759"/>
<keyword evidence="2" id="KW-0548">Nucleotidyltransferase</keyword>